<feature type="compositionally biased region" description="Acidic residues" evidence="1">
    <location>
        <begin position="901"/>
        <end position="919"/>
    </location>
</feature>
<evidence type="ECO:0000256" key="1">
    <source>
        <dbReference type="SAM" id="MobiDB-lite"/>
    </source>
</evidence>
<dbReference type="EMBL" id="JBAHYK010002693">
    <property type="protein sequence ID" value="KAL0564576.1"/>
    <property type="molecule type" value="Genomic_DNA"/>
</dbReference>
<gene>
    <name evidence="2" type="ORF">V5O48_017469</name>
</gene>
<feature type="region of interest" description="Disordered" evidence="1">
    <location>
        <begin position="1256"/>
        <end position="1280"/>
    </location>
</feature>
<dbReference type="Proteomes" id="UP001465976">
    <property type="component" value="Unassembled WGS sequence"/>
</dbReference>
<accession>A0ABR3EP35</accession>
<name>A0ABR3EP35_9AGAR</name>
<keyword evidence="3" id="KW-1185">Reference proteome</keyword>
<protein>
    <submittedName>
        <fullName evidence="2">Uncharacterized protein</fullName>
    </submittedName>
</protein>
<evidence type="ECO:0000313" key="3">
    <source>
        <dbReference type="Proteomes" id="UP001465976"/>
    </source>
</evidence>
<organism evidence="2 3">
    <name type="scientific">Marasmius crinis-equi</name>
    <dbReference type="NCBI Taxonomy" id="585013"/>
    <lineage>
        <taxon>Eukaryota</taxon>
        <taxon>Fungi</taxon>
        <taxon>Dikarya</taxon>
        <taxon>Basidiomycota</taxon>
        <taxon>Agaricomycotina</taxon>
        <taxon>Agaricomycetes</taxon>
        <taxon>Agaricomycetidae</taxon>
        <taxon>Agaricales</taxon>
        <taxon>Marasmiineae</taxon>
        <taxon>Marasmiaceae</taxon>
        <taxon>Marasmius</taxon>
    </lineage>
</organism>
<feature type="region of interest" description="Disordered" evidence="1">
    <location>
        <begin position="1045"/>
        <end position="1080"/>
    </location>
</feature>
<feature type="region of interest" description="Disordered" evidence="1">
    <location>
        <begin position="1"/>
        <end position="31"/>
    </location>
</feature>
<proteinExistence type="predicted"/>
<feature type="non-terminal residue" evidence="2">
    <location>
        <position position="1"/>
    </location>
</feature>
<evidence type="ECO:0000313" key="2">
    <source>
        <dbReference type="EMBL" id="KAL0564576.1"/>
    </source>
</evidence>
<feature type="region of interest" description="Disordered" evidence="1">
    <location>
        <begin position="893"/>
        <end position="927"/>
    </location>
</feature>
<comment type="caution">
    <text evidence="2">The sequence shown here is derived from an EMBL/GenBank/DDBJ whole genome shotgun (WGS) entry which is preliminary data.</text>
</comment>
<sequence length="1280" mass="142141">FNAPSHPAFTAPIYTDDSDISSGAESDGEGFDPYEIDFIRSIRPFGASKSATWSRAQRELYKSNPKQFSAADYSSRLESFKAKIKEICECGKAYAMKEPYNTWYFKKHVKDCSTPSSDANNPKRKRKQQPGAGMYQLDTFFASSSKPSVSITPAPQPVEVPCSGLTPAYNPLIEMYIDRTGAEGGGARSVNAISKQIYGVRFKRLSPGRKQRVKHVQRTSQAWKIDRQLYAVFSSNCSQIVLVNPSSSTPEAPRICASCLAIGRRKVFKKAVAIPRPLDKNYKYLNKEYRNQSVSSICARTKGLEKLMGFEDATTTACAVYVTDVLGEKHSGNKADQFFGSLLQVMLVKRAKDEKGVGMQNFCYASDLVQLAHLIQMHSTVAYNFLREFLPLPTVRNLRQHRAKEPSFPLDIEEATFTRAASYLDKMSYDGPVAVSCDDTKLLAALRPYHDKANNQYYLVGAVGKPKLLGNPDEFREIIDKGLTEKATKLRLWCFEIPLPGVPTTVLAAKAIPGSLTATTLSDYSWEILSGLIACGILVRSYATDGASTERSSQRILRGKATTKKVICIPHPGRPEDESVSLDITIHFFGKDPIAFIQDPKHALKTVRNNLFSGSKVLTFPNDIALYSQVWEMYLRGGPIFKRDWYRPDKMDDSASTRLSSGNTLKWLVENTKWIGLIVYMFVFGELVDGYESCRLDIQTRVGMVLRAYYFLETWIHFLQSVKYPIRKHCISYEAIDIVNTLVHGFLEAAVIYRDHVPGRRPLLPWRMGSAPCERVFGKCRRLIKDFMMVQFYEMVPKLFIGLREEALASRFSDGKETVGGYTHTDPDCRGADLSMLAIMPSDNELKEQAELAWQELESLWAVLGATASDILAEQHVASASIPPILTWFSAPDTVNNSGNNEEDSDAEEEEGEEEEEGGSDGSNHKFSSIQDALDAFDLDMQLKPTEEQKAMSLRYAAIAHSINEHMKIQALPELDDDRLADALSDDGNYIAKLLAESLPPVKVDPASNSSKPSKFNPFHAQTSFAPAFASADLTELVKLRFEHQTQQAASGGRGVKSKPTSSKLEEENSELGAKKSKELSPRQKIMREFNEIYRDQELVGIGTGVERKLCWMAKADVGEAETPAGGNTANAATVATAAAARKLATRIDAWAKRKRLPTKLGTAGLTPEWPLAVSTEERPEYGFVYDGEKIVLCCAALAFAKLQAKKFALLPSHSFLCILEHTPTPTDRNRGMSISDTDWATFCALKVGMSDVKDMLKPPKKGKGTKTAVEELSDNSGKE</sequence>
<reference evidence="2 3" key="1">
    <citation type="submission" date="2024-02" db="EMBL/GenBank/DDBJ databases">
        <title>A draft genome for the cacao thread blight pathogen Marasmius crinis-equi.</title>
        <authorList>
            <person name="Cohen S.P."/>
            <person name="Baruah I.K."/>
            <person name="Amoako-Attah I."/>
            <person name="Bukari Y."/>
            <person name="Meinhardt L.W."/>
            <person name="Bailey B.A."/>
        </authorList>
    </citation>
    <scope>NUCLEOTIDE SEQUENCE [LARGE SCALE GENOMIC DNA]</scope>
    <source>
        <strain evidence="2 3">GH-76</strain>
    </source>
</reference>